<feature type="region of interest" description="Disordered" evidence="1">
    <location>
        <begin position="16"/>
        <end position="77"/>
    </location>
</feature>
<accession>A0AAD3NRY8</accession>
<dbReference type="Proteomes" id="UP001234787">
    <property type="component" value="Unassembled WGS sequence"/>
</dbReference>
<sequence length="77" mass="8621">MDDDSTMTDGRYFSFSTKELRTGLPPVETDHPPAPSEGVTPRYRGRAVHGRSSRTGRPSLRRSVVTERGSGGRRFRQ</sequence>
<protein>
    <submittedName>
        <fullName evidence="2">Uncharacterized protein</fullName>
    </submittedName>
</protein>
<gene>
    <name evidence="2" type="ORF">SUGI_1228100</name>
</gene>
<proteinExistence type="predicted"/>
<dbReference type="AlphaFoldDB" id="A0AAD3NRY8"/>
<comment type="caution">
    <text evidence="2">The sequence shown here is derived from an EMBL/GenBank/DDBJ whole genome shotgun (WGS) entry which is preliminary data.</text>
</comment>
<reference evidence="2" key="1">
    <citation type="submission" date="2022-12" db="EMBL/GenBank/DDBJ databases">
        <title>Chromosome-Level Genome Assembly of Japanese Cedar (Cryptomeriajaponica D. Don).</title>
        <authorList>
            <person name="Fujino T."/>
            <person name="Yamaguchi K."/>
            <person name="Yokoyama T."/>
            <person name="Hamanaka T."/>
            <person name="Harazono Y."/>
            <person name="Kamada H."/>
            <person name="Kobayashi W."/>
            <person name="Ujino-Ihara T."/>
            <person name="Uchiyama K."/>
            <person name="Matsumoto A."/>
            <person name="Izuno A."/>
            <person name="Tsumura Y."/>
            <person name="Toyoda A."/>
            <person name="Shigenobu S."/>
            <person name="Moriguchi Y."/>
            <person name="Ueno S."/>
            <person name="Kasahara M."/>
        </authorList>
    </citation>
    <scope>NUCLEOTIDE SEQUENCE</scope>
</reference>
<feature type="compositionally biased region" description="Basic residues" evidence="1">
    <location>
        <begin position="43"/>
        <end position="54"/>
    </location>
</feature>
<evidence type="ECO:0000313" key="2">
    <source>
        <dbReference type="EMBL" id="GLJ56562.1"/>
    </source>
</evidence>
<dbReference type="EMBL" id="BSEH01000022">
    <property type="protein sequence ID" value="GLJ56562.1"/>
    <property type="molecule type" value="Genomic_DNA"/>
</dbReference>
<evidence type="ECO:0000256" key="1">
    <source>
        <dbReference type="SAM" id="MobiDB-lite"/>
    </source>
</evidence>
<evidence type="ECO:0000313" key="3">
    <source>
        <dbReference type="Proteomes" id="UP001234787"/>
    </source>
</evidence>
<keyword evidence="3" id="KW-1185">Reference proteome</keyword>
<name>A0AAD3NRY8_CRYJA</name>
<organism evidence="2 3">
    <name type="scientific">Cryptomeria japonica</name>
    <name type="common">Japanese cedar</name>
    <name type="synonym">Cupressus japonica</name>
    <dbReference type="NCBI Taxonomy" id="3369"/>
    <lineage>
        <taxon>Eukaryota</taxon>
        <taxon>Viridiplantae</taxon>
        <taxon>Streptophyta</taxon>
        <taxon>Embryophyta</taxon>
        <taxon>Tracheophyta</taxon>
        <taxon>Spermatophyta</taxon>
        <taxon>Pinopsida</taxon>
        <taxon>Pinidae</taxon>
        <taxon>Conifers II</taxon>
        <taxon>Cupressales</taxon>
        <taxon>Cupressaceae</taxon>
        <taxon>Cryptomeria</taxon>
    </lineage>
</organism>